<reference evidence="2" key="1">
    <citation type="submission" date="2022-06" db="EMBL/GenBank/DDBJ databases">
        <title>Amycolatopsis iheyaensis sp. nov., a new species of the genus Amycolatopsis isolated from soil in Iheya island, Japan.</title>
        <authorList>
            <person name="Ngamcharungchit C."/>
            <person name="Kanto H."/>
            <person name="Take A."/>
            <person name="Intra B."/>
            <person name="Matsumoto A."/>
            <person name="Panbangred W."/>
            <person name="Inahashi Y."/>
        </authorList>
    </citation>
    <scope>NUCLEOTIDE SEQUENCE</scope>
    <source>
        <strain evidence="2">OK19-0408</strain>
    </source>
</reference>
<evidence type="ECO:0000256" key="1">
    <source>
        <dbReference type="SAM" id="Phobius"/>
    </source>
</evidence>
<dbReference type="RefSeq" id="WP_257923781.1">
    <property type="nucleotide sequence ID" value="NZ_JAMXQV010000018.1"/>
</dbReference>
<keyword evidence="3" id="KW-1185">Reference proteome</keyword>
<proteinExistence type="predicted"/>
<gene>
    <name evidence="2" type="ORF">M8542_30725</name>
</gene>
<sequence length="271" mass="29000">MSEQEPTRGEVGQAVLWLRRHGVAVAAPTRLLATRLGVRGNAAPRGLRVRQAAVVAAAIACGVGYQCLQYLPGVRGVEMTESKMAYFIVIGIQAAAWIGLRYRDRQAAAWLGTRAIEAPVPPRRGLPGGWHTASAVVTFAGGAALGGTMFFATPYRTYAWSWLGVLALALVMSAVLVTGVRRRPVIAEDEASLAVDTVLRREDLRVALPSGYAVLVLTDLVTTHRQPPGFAPWLLGYAALAVALQVVGALADRRHRVALPAGHYGELRPVR</sequence>
<feature type="transmembrane region" description="Helical" evidence="1">
    <location>
        <begin position="158"/>
        <end position="177"/>
    </location>
</feature>
<dbReference type="AlphaFoldDB" id="A0A9X2NG74"/>
<keyword evidence="1" id="KW-0812">Transmembrane</keyword>
<keyword evidence="1" id="KW-0472">Membrane</keyword>
<evidence type="ECO:0000313" key="2">
    <source>
        <dbReference type="EMBL" id="MCR6487212.1"/>
    </source>
</evidence>
<feature type="transmembrane region" description="Helical" evidence="1">
    <location>
        <begin position="84"/>
        <end position="100"/>
    </location>
</feature>
<keyword evidence="1" id="KW-1133">Transmembrane helix</keyword>
<comment type="caution">
    <text evidence="2">The sequence shown here is derived from an EMBL/GenBank/DDBJ whole genome shotgun (WGS) entry which is preliminary data.</text>
</comment>
<organism evidence="2 3">
    <name type="scientific">Amycolatopsis iheyensis</name>
    <dbReference type="NCBI Taxonomy" id="2945988"/>
    <lineage>
        <taxon>Bacteria</taxon>
        <taxon>Bacillati</taxon>
        <taxon>Actinomycetota</taxon>
        <taxon>Actinomycetes</taxon>
        <taxon>Pseudonocardiales</taxon>
        <taxon>Pseudonocardiaceae</taxon>
        <taxon>Amycolatopsis</taxon>
    </lineage>
</organism>
<name>A0A9X2NG74_9PSEU</name>
<feature type="transmembrane region" description="Helical" evidence="1">
    <location>
        <begin position="230"/>
        <end position="251"/>
    </location>
</feature>
<dbReference type="Proteomes" id="UP001144096">
    <property type="component" value="Unassembled WGS sequence"/>
</dbReference>
<protein>
    <submittedName>
        <fullName evidence="2">Uncharacterized protein</fullName>
    </submittedName>
</protein>
<feature type="transmembrane region" description="Helical" evidence="1">
    <location>
        <begin position="133"/>
        <end position="152"/>
    </location>
</feature>
<dbReference type="EMBL" id="JAMXQV010000018">
    <property type="protein sequence ID" value="MCR6487212.1"/>
    <property type="molecule type" value="Genomic_DNA"/>
</dbReference>
<accession>A0A9X2NG74</accession>
<evidence type="ECO:0000313" key="3">
    <source>
        <dbReference type="Proteomes" id="UP001144096"/>
    </source>
</evidence>